<dbReference type="RefSeq" id="XP_001227079.1">
    <property type="nucleotide sequence ID" value="XM_001227078.1"/>
</dbReference>
<dbReference type="EMBL" id="CH408034">
    <property type="protein sequence ID" value="EAQ85138.1"/>
    <property type="molecule type" value="Genomic_DNA"/>
</dbReference>
<feature type="region of interest" description="Disordered" evidence="1">
    <location>
        <begin position="26"/>
        <end position="59"/>
    </location>
</feature>
<name>Q2GSA2_CHAGB</name>
<gene>
    <name evidence="2" type="ORF">CHGG_09152</name>
</gene>
<dbReference type="InParanoid" id="Q2GSA2"/>
<organism evidence="2 3">
    <name type="scientific">Chaetomium globosum (strain ATCC 6205 / CBS 148.51 / DSM 1962 / NBRC 6347 / NRRL 1970)</name>
    <name type="common">Soil fungus</name>
    <dbReference type="NCBI Taxonomy" id="306901"/>
    <lineage>
        <taxon>Eukaryota</taxon>
        <taxon>Fungi</taxon>
        <taxon>Dikarya</taxon>
        <taxon>Ascomycota</taxon>
        <taxon>Pezizomycotina</taxon>
        <taxon>Sordariomycetes</taxon>
        <taxon>Sordariomycetidae</taxon>
        <taxon>Sordariales</taxon>
        <taxon>Chaetomiaceae</taxon>
        <taxon>Chaetomium</taxon>
    </lineage>
</organism>
<reference evidence="3" key="1">
    <citation type="journal article" date="2015" name="Genome Announc.">
        <title>Draft genome sequence of the cellulolytic fungus Chaetomium globosum.</title>
        <authorList>
            <person name="Cuomo C.A."/>
            <person name="Untereiner W.A."/>
            <person name="Ma L.-J."/>
            <person name="Grabherr M."/>
            <person name="Birren B.W."/>
        </authorList>
    </citation>
    <scope>NUCLEOTIDE SEQUENCE [LARGE SCALE GENOMIC DNA]</scope>
    <source>
        <strain evidence="3">ATCC 6205 / CBS 148.51 / DSM 1962 / NBRC 6347 / NRRL 1970</strain>
    </source>
</reference>
<dbReference type="GeneID" id="4395863"/>
<keyword evidence="3" id="KW-1185">Reference proteome</keyword>
<evidence type="ECO:0000313" key="2">
    <source>
        <dbReference type="EMBL" id="EAQ85138.1"/>
    </source>
</evidence>
<protein>
    <submittedName>
        <fullName evidence="2">Uncharacterized protein</fullName>
    </submittedName>
</protein>
<proteinExistence type="predicted"/>
<sequence>MLSMLNDDGPAKLSINFKAADATASKQHRTLKEGVIEARGPGKLGRPRPSGGKASIKIKDHKWNEKALEGTRLSHSLPDGLTNRNHYTRTNDEALWEEKTGLSGGCRLWRPAWAAHGSRLSVVAAGTALPSLPSPVFACGWQGGLKRHLGDKFPSCPRTHPSSPIPYCIFTRPTKYKV</sequence>
<accession>Q2GSA2</accession>
<dbReference type="AlphaFoldDB" id="Q2GSA2"/>
<dbReference type="VEuPathDB" id="FungiDB:CHGG_09152"/>
<evidence type="ECO:0000256" key="1">
    <source>
        <dbReference type="SAM" id="MobiDB-lite"/>
    </source>
</evidence>
<dbReference type="HOGENOM" id="CLU_1510416_0_0_1"/>
<evidence type="ECO:0000313" key="3">
    <source>
        <dbReference type="Proteomes" id="UP000001056"/>
    </source>
</evidence>
<dbReference type="Proteomes" id="UP000001056">
    <property type="component" value="Unassembled WGS sequence"/>
</dbReference>